<protein>
    <submittedName>
        <fullName evidence="10">Diacylglycerol kinase family protein</fullName>
    </submittedName>
</protein>
<dbReference type="PROSITE" id="PS50146">
    <property type="entry name" value="DAGK"/>
    <property type="match status" value="1"/>
</dbReference>
<dbReference type="GO" id="GO:0016301">
    <property type="term" value="F:kinase activity"/>
    <property type="evidence" value="ECO:0007669"/>
    <property type="project" value="UniProtKB-KW"/>
</dbReference>
<evidence type="ECO:0000256" key="4">
    <source>
        <dbReference type="ARBA" id="ARBA00022741"/>
    </source>
</evidence>
<evidence type="ECO:0000256" key="8">
    <source>
        <dbReference type="ARBA" id="ARBA00023264"/>
    </source>
</evidence>
<dbReference type="Gene3D" id="3.40.50.10330">
    <property type="entry name" value="Probable inorganic polyphosphate/atp-NAD kinase, domain 1"/>
    <property type="match status" value="1"/>
</dbReference>
<dbReference type="InterPro" id="IPR017438">
    <property type="entry name" value="ATP-NAD_kinase_N"/>
</dbReference>
<evidence type="ECO:0000256" key="3">
    <source>
        <dbReference type="ARBA" id="ARBA00022679"/>
    </source>
</evidence>
<dbReference type="Gene3D" id="2.60.200.40">
    <property type="match status" value="1"/>
</dbReference>
<keyword evidence="11" id="KW-1185">Reference proteome</keyword>
<organism evidence="10 11">
    <name type="scientific">Ventrimonas faecis</name>
    <dbReference type="NCBI Taxonomy" id="3133170"/>
    <lineage>
        <taxon>Bacteria</taxon>
        <taxon>Bacillati</taxon>
        <taxon>Bacillota</taxon>
        <taxon>Clostridia</taxon>
        <taxon>Lachnospirales</taxon>
        <taxon>Lachnospiraceae</taxon>
        <taxon>Ventrimonas</taxon>
    </lineage>
</organism>
<dbReference type="InterPro" id="IPR050187">
    <property type="entry name" value="Lipid_Phosphate_FormReg"/>
</dbReference>
<dbReference type="EMBL" id="JBBMFJ010000014">
    <property type="protein sequence ID" value="MEQ2563087.1"/>
    <property type="molecule type" value="Genomic_DNA"/>
</dbReference>
<keyword evidence="8" id="KW-1208">Phospholipid metabolism</keyword>
<sequence length="307" mass="34232">MYYFIVNPNAHGGRGAKIWKKLEHQIHKSGISYEAYQTEASGDARRMAAELTANMQEPATIVTVGGDGTVNEVLNGLAISDLLTFGYIPTGSGNDLARGLNLSRNPKKCLKRILNPSEICRMDYGILSYEDEEPVYRRFMVSSGIGFDAAVCHRLLDKNGTGGLRQIPGRGRYILAGLKQLLTAKASRGYLILDGERRVEFNHIYFVSVHNHGTEGGGFLFAPKAVCDDGELELCVAHTASKLRLFPVLLDAYRGHLGRRRGVHFYRCREAVIHVDRPLPVHADGENCFCQEELRVRCVKKKLRMIL</sequence>
<dbReference type="PANTHER" id="PTHR12358:SF54">
    <property type="entry name" value="SPHINGOSINE KINASE RELATED PROTEIN"/>
    <property type="match status" value="1"/>
</dbReference>
<evidence type="ECO:0000313" key="11">
    <source>
        <dbReference type="Proteomes" id="UP001437460"/>
    </source>
</evidence>
<evidence type="ECO:0000259" key="9">
    <source>
        <dbReference type="PROSITE" id="PS50146"/>
    </source>
</evidence>
<keyword evidence="3" id="KW-0808">Transferase</keyword>
<evidence type="ECO:0000313" key="10">
    <source>
        <dbReference type="EMBL" id="MEQ2563087.1"/>
    </source>
</evidence>
<dbReference type="Pfam" id="PF00781">
    <property type="entry name" value="DAGK_cat"/>
    <property type="match status" value="1"/>
</dbReference>
<keyword evidence="6" id="KW-0067">ATP-binding</keyword>
<dbReference type="InterPro" id="IPR045540">
    <property type="entry name" value="YegS/DAGK_C"/>
</dbReference>
<keyword evidence="7" id="KW-0443">Lipid metabolism</keyword>
<keyword evidence="7" id="KW-0444">Lipid biosynthesis</keyword>
<evidence type="ECO:0000256" key="1">
    <source>
        <dbReference type="ARBA" id="ARBA00001946"/>
    </source>
</evidence>
<dbReference type="Proteomes" id="UP001437460">
    <property type="component" value="Unassembled WGS sequence"/>
</dbReference>
<proteinExistence type="inferred from homology"/>
<name>A0ABV1HMM8_9FIRM</name>
<keyword evidence="4" id="KW-0547">Nucleotide-binding</keyword>
<evidence type="ECO:0000256" key="2">
    <source>
        <dbReference type="ARBA" id="ARBA00005983"/>
    </source>
</evidence>
<comment type="caution">
    <text evidence="10">The sequence shown here is derived from an EMBL/GenBank/DDBJ whole genome shotgun (WGS) entry which is preliminary data.</text>
</comment>
<evidence type="ECO:0000256" key="5">
    <source>
        <dbReference type="ARBA" id="ARBA00022777"/>
    </source>
</evidence>
<comment type="similarity">
    <text evidence="2">Belongs to the diacylglycerol/lipid kinase family.</text>
</comment>
<accession>A0ABV1HMM8</accession>
<dbReference type="RefSeq" id="WP_349229293.1">
    <property type="nucleotide sequence ID" value="NZ_JBBMFJ010000014.1"/>
</dbReference>
<keyword evidence="7" id="KW-0594">Phospholipid biosynthesis</keyword>
<dbReference type="SMART" id="SM00046">
    <property type="entry name" value="DAGKc"/>
    <property type="match status" value="1"/>
</dbReference>
<evidence type="ECO:0000256" key="7">
    <source>
        <dbReference type="ARBA" id="ARBA00023209"/>
    </source>
</evidence>
<reference evidence="10 11" key="1">
    <citation type="submission" date="2024-03" db="EMBL/GenBank/DDBJ databases">
        <title>Human intestinal bacterial collection.</title>
        <authorList>
            <person name="Pauvert C."/>
            <person name="Hitch T.C.A."/>
            <person name="Clavel T."/>
        </authorList>
    </citation>
    <scope>NUCLEOTIDE SEQUENCE [LARGE SCALE GENOMIC DNA]</scope>
    <source>
        <strain evidence="10 11">CLA-AP-H27</strain>
    </source>
</reference>
<evidence type="ECO:0000256" key="6">
    <source>
        <dbReference type="ARBA" id="ARBA00022840"/>
    </source>
</evidence>
<feature type="domain" description="DAGKc" evidence="9">
    <location>
        <begin position="1"/>
        <end position="131"/>
    </location>
</feature>
<dbReference type="PANTHER" id="PTHR12358">
    <property type="entry name" value="SPHINGOSINE KINASE"/>
    <property type="match status" value="1"/>
</dbReference>
<dbReference type="InterPro" id="IPR016064">
    <property type="entry name" value="NAD/diacylglycerol_kinase_sf"/>
</dbReference>
<dbReference type="SUPFAM" id="SSF111331">
    <property type="entry name" value="NAD kinase/diacylglycerol kinase-like"/>
    <property type="match status" value="1"/>
</dbReference>
<comment type="cofactor">
    <cofactor evidence="1">
        <name>Mg(2+)</name>
        <dbReference type="ChEBI" id="CHEBI:18420"/>
    </cofactor>
</comment>
<dbReference type="Pfam" id="PF19279">
    <property type="entry name" value="YegS_C"/>
    <property type="match status" value="1"/>
</dbReference>
<gene>
    <name evidence="10" type="ORF">WMO41_07900</name>
</gene>
<dbReference type="InterPro" id="IPR001206">
    <property type="entry name" value="Diacylglycerol_kinase_cat_dom"/>
</dbReference>
<keyword evidence="5 10" id="KW-0418">Kinase</keyword>